<name>A0A501W2B1_9BACT</name>
<dbReference type="InterPro" id="IPR006827">
    <property type="entry name" value="Lant_deHydtase_N"/>
</dbReference>
<reference evidence="3 4" key="1">
    <citation type="submission" date="2019-06" db="EMBL/GenBank/DDBJ databases">
        <title>A novel bacterium of genus Pontibacter, isolated from marine sediment.</title>
        <authorList>
            <person name="Huang H."/>
            <person name="Mo K."/>
            <person name="Hu Y."/>
        </authorList>
    </citation>
    <scope>NUCLEOTIDE SEQUENCE [LARGE SCALE GENOMIC DNA]</scope>
    <source>
        <strain evidence="3 4">HB172049</strain>
    </source>
</reference>
<dbReference type="EMBL" id="VFRQ01000013">
    <property type="protein sequence ID" value="TPE42420.1"/>
    <property type="molecule type" value="Genomic_DNA"/>
</dbReference>
<evidence type="ECO:0000313" key="3">
    <source>
        <dbReference type="EMBL" id="TPE42420.1"/>
    </source>
</evidence>
<evidence type="ECO:0000259" key="1">
    <source>
        <dbReference type="Pfam" id="PF04738"/>
    </source>
</evidence>
<feature type="domain" description="Lantibiotic dehydratase N-terminal" evidence="1">
    <location>
        <begin position="32"/>
        <end position="673"/>
    </location>
</feature>
<proteinExistence type="predicted"/>
<feature type="domain" description="Thiopeptide-type bacteriocin biosynthesis" evidence="2">
    <location>
        <begin position="747"/>
        <end position="1005"/>
    </location>
</feature>
<protein>
    <recommendedName>
        <fullName evidence="5">Lantibiotic dehydratase</fullName>
    </recommendedName>
</protein>
<dbReference type="Pfam" id="PF14028">
    <property type="entry name" value="Lant_dehydr_C"/>
    <property type="match status" value="1"/>
</dbReference>
<dbReference type="InterPro" id="IPR023809">
    <property type="entry name" value="Thiopep_bacteriocin_synth_dom"/>
</dbReference>
<sequence length="1025" mass="115716">MTMYKLYPGLLLRTPAFPHTAYSTTDLHALIRDPSFQAALQLASPSLFKTLETSAFDYEAIGPKAKASLQRYLNRMCFRPTPFGLFSGFSLALWGAVEEPPLQLREQASQVHLALTFGNTLHLARQLLAEELAGYQRYRPNHSLYKVHGGYRYIRFEEDRQRKRREFFLTDLQTDPLLEAVLTYCREGCLRQDIVAYIRTQAAVEAEESRDYVEQLVARQVLVSDLEANITGEDYLPGLLELCGAQGVSTSRTRGLQQLLAGLKAEKKPGADLLDKLRLASCMQELGSQGVYANLEKGMHQKKLRSFYQEALLAALTCLQRLVPQPDSAGLQKFARDFQKKFEGRAVPLLRALDPELGVGYGKLAIPPRGAKLLEGMVWDRVEAGEQMAAWSPVHALLLEKWHAAGPFPAAVHLTEQEVARLPEVDINKALPPSIAVLFRVVGEEVFMEQAGGASATALLGRFTPHHPEVLAMARAIAQAEESANPGVVFAEIAHVCESHTANIDRRAAVRSYEIPVLVQSALPAEQQIHLSELWVQVKNGTIVLWSERLQQVVVPRLSSAFNFVRDDLAVFRFLCELQYQGLQSNLCLDLRHFFPRLPYYPRVVYQGAVLQLASWHLGQEQLKKLAQGKGAVQQACLRQLAREMRWPRWIALTRHDQQVVFDLEREDDCRLLLESLRGKEAVELREFPFTAQQAAMVRDSAQQPYVHEFLGAVLNGQAVYSPQPFPSLCTAQTPLKERLLSPGEGWLYVKLYCHPSAANALLAQTLQPWLTRLEQEGQLTQWFFVRYRDPDYHLRLRLCLPTESGAGHLLECVSERLAGAVRRGTIRDWQVAVYERELERYHPALIEAVEEVFCASSALLAAFLRHSPCTEEDEGYYAPGFSGLDAIGSAFGLDVAGKEALVGELYASFYREFGGTKRLEVQLAQKFREFSRLFAVGTTAGQPDKLRRRFEEALAQVAQRAAFLSPAREKQLIADLMHMHLNRLFTDRPREQELVLYYCLWKHYRAVRARQKQAGKCPQPGRAR</sequence>
<gene>
    <name evidence="3" type="ORF">FJM65_18535</name>
</gene>
<keyword evidence="4" id="KW-1185">Reference proteome</keyword>
<dbReference type="Pfam" id="PF04738">
    <property type="entry name" value="Lant_dehydr_N"/>
    <property type="match status" value="1"/>
</dbReference>
<dbReference type="OrthoDB" id="1273722at2"/>
<dbReference type="Proteomes" id="UP000316727">
    <property type="component" value="Unassembled WGS sequence"/>
</dbReference>
<dbReference type="NCBIfam" id="TIGR03891">
    <property type="entry name" value="thiopep_ocin"/>
    <property type="match status" value="1"/>
</dbReference>
<comment type="caution">
    <text evidence="3">The sequence shown here is derived from an EMBL/GenBank/DDBJ whole genome shotgun (WGS) entry which is preliminary data.</text>
</comment>
<evidence type="ECO:0000313" key="4">
    <source>
        <dbReference type="Proteomes" id="UP000316727"/>
    </source>
</evidence>
<organism evidence="3 4">
    <name type="scientific">Pontibacter mangrovi</name>
    <dbReference type="NCBI Taxonomy" id="2589816"/>
    <lineage>
        <taxon>Bacteria</taxon>
        <taxon>Pseudomonadati</taxon>
        <taxon>Bacteroidota</taxon>
        <taxon>Cytophagia</taxon>
        <taxon>Cytophagales</taxon>
        <taxon>Hymenobacteraceae</taxon>
        <taxon>Pontibacter</taxon>
    </lineage>
</organism>
<evidence type="ECO:0008006" key="5">
    <source>
        <dbReference type="Google" id="ProtNLM"/>
    </source>
</evidence>
<dbReference type="AlphaFoldDB" id="A0A501W2B1"/>
<accession>A0A501W2B1</accession>
<evidence type="ECO:0000259" key="2">
    <source>
        <dbReference type="Pfam" id="PF14028"/>
    </source>
</evidence>